<dbReference type="EMBL" id="JAPOHD010000023">
    <property type="protein sequence ID" value="MCY1720904.1"/>
    <property type="molecule type" value="Genomic_DNA"/>
</dbReference>
<comment type="subcellular location">
    <subcellularLocation>
        <location evidence="1">Cell membrane</location>
        <topology evidence="1">Multi-pass membrane protein</topology>
    </subcellularLocation>
</comment>
<evidence type="ECO:0000256" key="4">
    <source>
        <dbReference type="ARBA" id="ARBA00022989"/>
    </source>
</evidence>
<evidence type="ECO:0000259" key="8">
    <source>
        <dbReference type="Pfam" id="PF12704"/>
    </source>
</evidence>
<dbReference type="Proteomes" id="UP001145087">
    <property type="component" value="Unassembled WGS sequence"/>
</dbReference>
<keyword evidence="3 6" id="KW-0812">Transmembrane</keyword>
<dbReference type="RefSeq" id="WP_343333237.1">
    <property type="nucleotide sequence ID" value="NZ_JAPOHD010000023.1"/>
</dbReference>
<reference evidence="9" key="1">
    <citation type="submission" date="2022-11" db="EMBL/GenBank/DDBJ databases">
        <title>Marilongibacter aestuarii gen. nov., sp. nov., isolated from tidal flat sediment.</title>
        <authorList>
            <person name="Jiayan W."/>
        </authorList>
    </citation>
    <scope>NUCLEOTIDE SEQUENCE</scope>
    <source>
        <strain evidence="9">Z1-6</strain>
    </source>
</reference>
<keyword evidence="5 6" id="KW-0472">Membrane</keyword>
<dbReference type="Pfam" id="PF12704">
    <property type="entry name" value="MacB_PCD"/>
    <property type="match status" value="1"/>
</dbReference>
<dbReference type="PANTHER" id="PTHR43738">
    <property type="entry name" value="ABC TRANSPORTER, MEMBRANE PROTEIN"/>
    <property type="match status" value="1"/>
</dbReference>
<keyword evidence="4 6" id="KW-1133">Transmembrane helix</keyword>
<protein>
    <submittedName>
        <fullName evidence="9">FtsX-like permease family protein</fullName>
    </submittedName>
</protein>
<feature type="domain" description="ABC3 transporter permease C-terminal" evidence="7">
    <location>
        <begin position="512"/>
        <end position="630"/>
    </location>
</feature>
<evidence type="ECO:0000256" key="5">
    <source>
        <dbReference type="ARBA" id="ARBA00023136"/>
    </source>
</evidence>
<feature type="transmembrane region" description="Helical" evidence="6">
    <location>
        <begin position="603"/>
        <end position="625"/>
    </location>
</feature>
<feature type="transmembrane region" description="Helical" evidence="6">
    <location>
        <begin position="653"/>
        <end position="675"/>
    </location>
</feature>
<feature type="transmembrane region" description="Helical" evidence="6">
    <location>
        <begin position="20"/>
        <end position="38"/>
    </location>
</feature>
<evidence type="ECO:0000256" key="6">
    <source>
        <dbReference type="SAM" id="Phobius"/>
    </source>
</evidence>
<feature type="transmembrane region" description="Helical" evidence="6">
    <location>
        <begin position="974"/>
        <end position="998"/>
    </location>
</feature>
<feature type="domain" description="MacB-like periplasmic core" evidence="8">
    <location>
        <begin position="19"/>
        <end position="227"/>
    </location>
</feature>
<evidence type="ECO:0000313" key="9">
    <source>
        <dbReference type="EMBL" id="MCY1720904.1"/>
    </source>
</evidence>
<dbReference type="InterPro" id="IPR051125">
    <property type="entry name" value="ABC-4/HrtB_transporter"/>
</dbReference>
<dbReference type="PANTHER" id="PTHR43738:SF2">
    <property type="entry name" value="ABC TRANSPORTER PERMEASE"/>
    <property type="match status" value="1"/>
</dbReference>
<dbReference type="GO" id="GO:0005886">
    <property type="term" value="C:plasma membrane"/>
    <property type="evidence" value="ECO:0007669"/>
    <property type="project" value="UniProtKB-SubCell"/>
</dbReference>
<proteinExistence type="predicted"/>
<feature type="transmembrane region" description="Helical" evidence="6">
    <location>
        <begin position="555"/>
        <end position="583"/>
    </location>
</feature>
<feature type="transmembrane region" description="Helical" evidence="6">
    <location>
        <begin position="1059"/>
        <end position="1080"/>
    </location>
</feature>
<keyword evidence="2" id="KW-1003">Cell membrane</keyword>
<feature type="transmembrane region" description="Helical" evidence="6">
    <location>
        <begin position="681"/>
        <end position="698"/>
    </location>
</feature>
<gene>
    <name evidence="9" type="ORF">OU798_11145</name>
</gene>
<name>A0A9X3F5G4_9BACT</name>
<evidence type="ECO:0000259" key="7">
    <source>
        <dbReference type="Pfam" id="PF02687"/>
    </source>
</evidence>
<dbReference type="InterPro" id="IPR025857">
    <property type="entry name" value="MacB_PCD"/>
</dbReference>
<evidence type="ECO:0000313" key="10">
    <source>
        <dbReference type="Proteomes" id="UP001145087"/>
    </source>
</evidence>
<keyword evidence="10" id="KW-1185">Reference proteome</keyword>
<feature type="transmembrane region" description="Helical" evidence="6">
    <location>
        <begin position="1029"/>
        <end position="1053"/>
    </location>
</feature>
<feature type="transmembrane region" description="Helical" evidence="6">
    <location>
        <begin position="505"/>
        <end position="528"/>
    </location>
</feature>
<organism evidence="9 10">
    <name type="scientific">Draconibacterium aestuarii</name>
    <dbReference type="NCBI Taxonomy" id="2998507"/>
    <lineage>
        <taxon>Bacteria</taxon>
        <taxon>Pseudomonadati</taxon>
        <taxon>Bacteroidota</taxon>
        <taxon>Bacteroidia</taxon>
        <taxon>Marinilabiliales</taxon>
        <taxon>Prolixibacteraceae</taxon>
        <taxon>Draconibacterium</taxon>
    </lineage>
</organism>
<dbReference type="InterPro" id="IPR003838">
    <property type="entry name" value="ABC3_permease_C"/>
</dbReference>
<evidence type="ECO:0000256" key="2">
    <source>
        <dbReference type="ARBA" id="ARBA00022475"/>
    </source>
</evidence>
<feature type="domain" description="ABC3 transporter permease C-terminal" evidence="7">
    <location>
        <begin position="981"/>
        <end position="1083"/>
    </location>
</feature>
<comment type="caution">
    <text evidence="9">The sequence shown here is derived from an EMBL/GenBank/DDBJ whole genome shotgun (WGS) entry which is preliminary data.</text>
</comment>
<sequence length="1099" mass="121602">MTRLQYIIKSFIHYFKANLLVALGVAISAMVLTGSLIIGDSVRHSLKQATFYRLGETTHLVSVVERYFRQEMADEIEAANPEIKATPVLLLEGMAVADGGELRANKVQVVGVSPDFEEISKTNIYSELQNNEIAISQNLAERLQKTEGDNILVRIKKASLIPMNAPFVSAEETSVALRATIKKVVSKEELGRFSLKNSQTAPYNIFVSIERLNRLMEFEGKANQLLVVSNQETKQLAQAVKNCLTPEDAGLSLKTIEASSEIEISTDRVFLEEKVSATLKQLPDADMILTYFVNSIEKSAIQKVTNQSPSISINLYQSSAIPYSFVSSLRSSALADNEIILNKWAADDLGARPGDSITLNYFEIGPLRKLVNQQATFVLKEIVSMDSDLADPTRVPHLPGLSDAGHCREWEAGVPIDLDAIREKDEKYWDDYKGTPKAYISTSKALEIWSNRFGNYTAVRFPAASFDEVKYKQIFAQEISPADLGMVIEPIREQGVQAAQNGTDFSGLFIGLSFFILVASIILTALLFQLNLENRSAQVGLLAAIGFQEKQVRSFYLLEGFVVSLLGGLLGLVISVFYTRLVFKILNSLWFDIVRTNVLEIKILPATLIVGLIISLVVSVLAIFVSVKRFQNRKAVELQKQIEAKSSRTKQVIYNYILLLSLVLAIGLFVLQQFAEQLNPGMFFLSGGLMLMGLLLLFRKVLERMELRKSSEIKMGKLAQINLSRNKSRSLTVVILFALGTFLVVSTGSNKLDLFANAQEKSSGTGGFLYFAETTMPVLFDINDTEKRADEGIYEDFNVVQLRKLEGDDASCLNLNRIVQPAVLGVDADDLKGRYSFAARLKELGETEPWQLLDAEFDDGTIPAIADQTVIQWGLGMKVGDILLYQNEIGDTLRLKLIAGTTPSIFQGFVIISNKYFLKNYPSSSGSNVFLVDGKTEDEAAIGEELQSVFRDYGWEMESSAKRLVEFYSITNTYLSIFLALGTLGLILGTIGLAVILARTILERRREIAVMQAVGFQRKSIFKMLVSEYFILLVAGVFVGFITAVVATLPAFLSANSDASFSTVATVVALILINGVIWIMGLSWISLQKKVLTTGLQVE</sequence>
<dbReference type="Pfam" id="PF02687">
    <property type="entry name" value="FtsX"/>
    <property type="match status" value="2"/>
</dbReference>
<evidence type="ECO:0000256" key="3">
    <source>
        <dbReference type="ARBA" id="ARBA00022692"/>
    </source>
</evidence>
<dbReference type="AlphaFoldDB" id="A0A9X3F5G4"/>
<accession>A0A9X3F5G4</accession>
<evidence type="ECO:0000256" key="1">
    <source>
        <dbReference type="ARBA" id="ARBA00004651"/>
    </source>
</evidence>
<feature type="transmembrane region" description="Helical" evidence="6">
    <location>
        <begin position="731"/>
        <end position="749"/>
    </location>
</feature>